<dbReference type="InterPro" id="IPR036102">
    <property type="entry name" value="OsmC/Ohrsf"/>
</dbReference>
<gene>
    <name evidence="1" type="ORF">MGWOODY_Clf1423</name>
</gene>
<organism evidence="1">
    <name type="scientific">hydrothermal vent metagenome</name>
    <dbReference type="NCBI Taxonomy" id="652676"/>
    <lineage>
        <taxon>unclassified sequences</taxon>
        <taxon>metagenomes</taxon>
        <taxon>ecological metagenomes</taxon>
    </lineage>
</organism>
<evidence type="ECO:0000313" key="1">
    <source>
        <dbReference type="EMBL" id="CUV03243.1"/>
    </source>
</evidence>
<dbReference type="EMBL" id="FAXA01000385">
    <property type="protein sequence ID" value="CUV03243.1"/>
    <property type="molecule type" value="Genomic_DNA"/>
</dbReference>
<dbReference type="AlphaFoldDB" id="A0A170QAT0"/>
<sequence length="262" mass="27529">MVGVADRGKIALEDITVDFEVGPAGPFDSLGFGVKETVTLHGNISEQERVRLERASNFCPVGQALNKGSMKIEDEVQWSAGKLVPASSHESLHSLAGELIAIPSGTAHAQYLLDTKEYDDTGAMAHEGEAKVTVRFANLTRSSGSILLAGHSSDGWVPGPFPMAHSGWAASTVATLSQLLPQTSGGISVELFMAPIPGGRDEAQSHAAEGVVGRRPVVRRITLPGTAQETPLVVVQAALLRDPISIAYKQGGILLEHNVVVG</sequence>
<accession>A0A170QAT0</accession>
<protein>
    <submittedName>
        <fullName evidence="1">Uncharacterized protein</fullName>
    </submittedName>
</protein>
<proteinExistence type="predicted"/>
<dbReference type="SUPFAM" id="SSF82784">
    <property type="entry name" value="OsmC-like"/>
    <property type="match status" value="1"/>
</dbReference>
<reference evidence="1" key="1">
    <citation type="submission" date="2015-10" db="EMBL/GenBank/DDBJ databases">
        <authorList>
            <person name="Gilbert D.G."/>
        </authorList>
    </citation>
    <scope>NUCLEOTIDE SEQUENCE</scope>
</reference>
<name>A0A170QAT0_9ZZZZ</name>